<sequence length="276" mass="29091">MVAAGLAFAGLNVAVQWATVVAGASSPAVAFWQYCIALVLGAPLVWRGGVHILHTRHVGLHLVRVLLAAAGVQVWVYGLSVVPIWQAIALAMTSPFFVVAGAGLLLRERVDATRIAATVAGFAGAMVIIAPWSEAFTRHALLPILAAACWAGTSLITKYLTRLEPTAGITVYLLLLLTPVNALVWVGSGFDLPTSAAWGALLAAGALTALAQYLLTWAYASADAAYLQPFDDLKLPFNILAGWVVFGAAPTLGFWPGAALIVAASFYLMRREQLRS</sequence>
<evidence type="ECO:0000259" key="7">
    <source>
        <dbReference type="Pfam" id="PF00892"/>
    </source>
</evidence>
<dbReference type="InterPro" id="IPR000620">
    <property type="entry name" value="EamA_dom"/>
</dbReference>
<evidence type="ECO:0000256" key="3">
    <source>
        <dbReference type="ARBA" id="ARBA00022692"/>
    </source>
</evidence>
<dbReference type="GO" id="GO:0016020">
    <property type="term" value="C:membrane"/>
    <property type="evidence" value="ECO:0007669"/>
    <property type="project" value="UniProtKB-SubCell"/>
</dbReference>
<dbReference type="SUPFAM" id="SSF103481">
    <property type="entry name" value="Multidrug resistance efflux transporter EmrE"/>
    <property type="match status" value="2"/>
</dbReference>
<gene>
    <name evidence="8" type="ORF">FQ775_18480</name>
</gene>
<keyword evidence="3 6" id="KW-0812">Transmembrane</keyword>
<evidence type="ECO:0000256" key="5">
    <source>
        <dbReference type="ARBA" id="ARBA00023136"/>
    </source>
</evidence>
<dbReference type="EMBL" id="CP042301">
    <property type="protein sequence ID" value="QDZ03406.1"/>
    <property type="molecule type" value="Genomic_DNA"/>
</dbReference>
<dbReference type="PANTHER" id="PTHR22911:SF6">
    <property type="entry name" value="SOLUTE CARRIER FAMILY 35 MEMBER G1"/>
    <property type="match status" value="1"/>
</dbReference>
<feature type="domain" description="EamA" evidence="7">
    <location>
        <begin position="2"/>
        <end position="129"/>
    </location>
</feature>
<organism evidence="8 9">
    <name type="scientific">Nitratireductor mangrovi</name>
    <dbReference type="NCBI Taxonomy" id="2599600"/>
    <lineage>
        <taxon>Bacteria</taxon>
        <taxon>Pseudomonadati</taxon>
        <taxon>Pseudomonadota</taxon>
        <taxon>Alphaproteobacteria</taxon>
        <taxon>Hyphomicrobiales</taxon>
        <taxon>Phyllobacteriaceae</taxon>
        <taxon>Nitratireductor</taxon>
    </lineage>
</organism>
<keyword evidence="9" id="KW-1185">Reference proteome</keyword>
<dbReference type="Pfam" id="PF00892">
    <property type="entry name" value="EamA"/>
    <property type="match status" value="2"/>
</dbReference>
<reference evidence="8" key="1">
    <citation type="submission" date="2020-04" db="EMBL/GenBank/DDBJ databases">
        <title>Nitratireductor sp. nov. isolated from mangrove soil.</title>
        <authorList>
            <person name="Ye Y."/>
        </authorList>
    </citation>
    <scope>NUCLEOTIDE SEQUENCE</scope>
    <source>
        <strain evidence="8">SY7</strain>
    </source>
</reference>
<feature type="transmembrane region" description="Helical" evidence="6">
    <location>
        <begin position="169"/>
        <end position="190"/>
    </location>
</feature>
<accession>A0A5B8L5T0</accession>
<evidence type="ECO:0000256" key="2">
    <source>
        <dbReference type="ARBA" id="ARBA00009853"/>
    </source>
</evidence>
<protein>
    <submittedName>
        <fullName evidence="8">DMT family transporter</fullName>
    </submittedName>
</protein>
<evidence type="ECO:0000313" key="8">
    <source>
        <dbReference type="EMBL" id="QDZ03406.1"/>
    </source>
</evidence>
<feature type="domain" description="EamA" evidence="7">
    <location>
        <begin position="141"/>
        <end position="268"/>
    </location>
</feature>
<dbReference type="OrthoDB" id="9812899at2"/>
<feature type="transmembrane region" description="Helical" evidence="6">
    <location>
        <begin position="84"/>
        <end position="106"/>
    </location>
</feature>
<comment type="subcellular location">
    <subcellularLocation>
        <location evidence="1">Membrane</location>
        <topology evidence="1">Multi-pass membrane protein</topology>
    </subcellularLocation>
</comment>
<feature type="transmembrane region" description="Helical" evidence="6">
    <location>
        <begin position="28"/>
        <end position="46"/>
    </location>
</feature>
<name>A0A5B8L5T0_9HYPH</name>
<evidence type="ECO:0000256" key="4">
    <source>
        <dbReference type="ARBA" id="ARBA00022989"/>
    </source>
</evidence>
<dbReference type="Proteomes" id="UP000321389">
    <property type="component" value="Chromosome"/>
</dbReference>
<feature type="transmembrane region" description="Helical" evidence="6">
    <location>
        <begin position="115"/>
        <end position="133"/>
    </location>
</feature>
<evidence type="ECO:0000256" key="1">
    <source>
        <dbReference type="ARBA" id="ARBA00004141"/>
    </source>
</evidence>
<evidence type="ECO:0000313" key="9">
    <source>
        <dbReference type="Proteomes" id="UP000321389"/>
    </source>
</evidence>
<dbReference type="AlphaFoldDB" id="A0A5B8L5T0"/>
<dbReference type="PANTHER" id="PTHR22911">
    <property type="entry name" value="ACYL-MALONYL CONDENSING ENZYME-RELATED"/>
    <property type="match status" value="1"/>
</dbReference>
<proteinExistence type="inferred from homology"/>
<keyword evidence="5 6" id="KW-0472">Membrane</keyword>
<keyword evidence="4 6" id="KW-1133">Transmembrane helix</keyword>
<feature type="transmembrane region" description="Helical" evidence="6">
    <location>
        <begin position="196"/>
        <end position="219"/>
    </location>
</feature>
<evidence type="ECO:0000256" key="6">
    <source>
        <dbReference type="SAM" id="Phobius"/>
    </source>
</evidence>
<dbReference type="KEGG" id="niy:FQ775_18480"/>
<feature type="transmembrane region" description="Helical" evidence="6">
    <location>
        <begin position="58"/>
        <end position="78"/>
    </location>
</feature>
<dbReference type="InterPro" id="IPR037185">
    <property type="entry name" value="EmrE-like"/>
</dbReference>
<comment type="similarity">
    <text evidence="2">Belongs to the drug/metabolite transporter (DMT) superfamily. 10 TMS drug/metabolite exporter (DME) (TC 2.A.7.3) family.</text>
</comment>
<feature type="transmembrane region" description="Helical" evidence="6">
    <location>
        <begin position="240"/>
        <end position="268"/>
    </location>
</feature>